<gene>
    <name evidence="2" type="ORF">JI435_425160</name>
</gene>
<dbReference type="VEuPathDB" id="FungiDB:JI435_425160"/>
<evidence type="ECO:0000313" key="3">
    <source>
        <dbReference type="Proteomes" id="UP000663193"/>
    </source>
</evidence>
<feature type="compositionally biased region" description="Basic and acidic residues" evidence="1">
    <location>
        <begin position="91"/>
        <end position="102"/>
    </location>
</feature>
<keyword evidence="3" id="KW-1185">Reference proteome</keyword>
<feature type="region of interest" description="Disordered" evidence="1">
    <location>
        <begin position="15"/>
        <end position="37"/>
    </location>
</feature>
<evidence type="ECO:0000256" key="1">
    <source>
        <dbReference type="SAM" id="MobiDB-lite"/>
    </source>
</evidence>
<feature type="region of interest" description="Disordered" evidence="1">
    <location>
        <begin position="72"/>
        <end position="102"/>
    </location>
</feature>
<evidence type="ECO:0000313" key="2">
    <source>
        <dbReference type="EMBL" id="QRC90281.1"/>
    </source>
</evidence>
<proteinExistence type="predicted"/>
<dbReference type="EMBL" id="CP069023">
    <property type="protein sequence ID" value="QRC90281.1"/>
    <property type="molecule type" value="Genomic_DNA"/>
</dbReference>
<dbReference type="Proteomes" id="UP000663193">
    <property type="component" value="Chromosome 1"/>
</dbReference>
<reference evidence="3" key="1">
    <citation type="journal article" date="2021" name="BMC Genomics">
        <title>Chromosome-level genome assembly and manually-curated proteome of model necrotroph Parastagonospora nodorum Sn15 reveals a genome-wide trove of candidate effector homologs, and redundancy of virulence-related functions within an accessory chromosome.</title>
        <authorList>
            <person name="Bertazzoni S."/>
            <person name="Jones D.A.B."/>
            <person name="Phan H.T."/>
            <person name="Tan K.-C."/>
            <person name="Hane J.K."/>
        </authorList>
    </citation>
    <scope>NUCLEOTIDE SEQUENCE [LARGE SCALE GENOMIC DNA]</scope>
    <source>
        <strain evidence="3">SN15 / ATCC MYA-4574 / FGSC 10173)</strain>
    </source>
</reference>
<organism evidence="2 3">
    <name type="scientific">Phaeosphaeria nodorum (strain SN15 / ATCC MYA-4574 / FGSC 10173)</name>
    <name type="common">Glume blotch fungus</name>
    <name type="synonym">Parastagonospora nodorum</name>
    <dbReference type="NCBI Taxonomy" id="321614"/>
    <lineage>
        <taxon>Eukaryota</taxon>
        <taxon>Fungi</taxon>
        <taxon>Dikarya</taxon>
        <taxon>Ascomycota</taxon>
        <taxon>Pezizomycotina</taxon>
        <taxon>Dothideomycetes</taxon>
        <taxon>Pleosporomycetidae</taxon>
        <taxon>Pleosporales</taxon>
        <taxon>Pleosporineae</taxon>
        <taxon>Phaeosphaeriaceae</taxon>
        <taxon>Parastagonospora</taxon>
    </lineage>
</organism>
<name>A0A7U2ENT6_PHANO</name>
<accession>A0A7U2ENT6</accession>
<protein>
    <submittedName>
        <fullName evidence="2">Uncharacterized protein</fullName>
    </submittedName>
</protein>
<dbReference type="AlphaFoldDB" id="A0A7U2ENT6"/>
<sequence length="124" mass="14650">MDSTLLTLAATSVPYQRLPDQPTPMATSTRNEHEQTLVSRCKDKMQALRARARRALEAKSLRLQQRVQKLRRQMRFHEESRRAKYAAKSTQRKEEKKARKEGNKVRMEKFYCERRRPDGAGIYL</sequence>